<comment type="caution">
    <text evidence="1">The sequence shown here is derived from an EMBL/GenBank/DDBJ whole genome shotgun (WGS) entry which is preliminary data.</text>
</comment>
<protein>
    <submittedName>
        <fullName evidence="1">Uncharacterized protein</fullName>
    </submittedName>
</protein>
<gene>
    <name evidence="1" type="ORF">PRZ48_002736</name>
</gene>
<name>A0ABR0ET22_ZASCE</name>
<dbReference type="Proteomes" id="UP001305779">
    <property type="component" value="Unassembled WGS sequence"/>
</dbReference>
<reference evidence="1 2" key="1">
    <citation type="journal article" date="2023" name="G3 (Bethesda)">
        <title>A chromosome-level genome assembly of Zasmidium syzygii isolated from banana leaves.</title>
        <authorList>
            <person name="van Westerhoven A.C."/>
            <person name="Mehrabi R."/>
            <person name="Talebi R."/>
            <person name="Steentjes M.B.F."/>
            <person name="Corcolon B."/>
            <person name="Chong P.A."/>
            <person name="Kema G.H.J."/>
            <person name="Seidl M.F."/>
        </authorList>
    </citation>
    <scope>NUCLEOTIDE SEQUENCE [LARGE SCALE GENOMIC DNA]</scope>
    <source>
        <strain evidence="1 2">P124</strain>
    </source>
</reference>
<proteinExistence type="predicted"/>
<dbReference type="EMBL" id="JAXOVC010000002">
    <property type="protein sequence ID" value="KAK4504774.1"/>
    <property type="molecule type" value="Genomic_DNA"/>
</dbReference>
<sequence>MVDQTWLIEANITRMWNSFVEAINNRDFNPDSPAWQNLAHDFIHESDSPGPERRDIRLKDRSPAEYLESLQKLTTRCPNYRLHVKNTCVSVYPKASWAEAAFDMDVYGLFQDVIRPHVSHVEFRHREGRWVCTLIEVVSGQAIADGTTGELSWPPRIDERTDSPIEVAVSFKEEERTTSTALLHHRHSSLPPSSRQRLMPPQLNMTLIRNIILALATLFIVKCLTEGASLCLHFPHGDSYCFSLTHTKTNITALYDTRPF</sequence>
<evidence type="ECO:0000313" key="2">
    <source>
        <dbReference type="Proteomes" id="UP001305779"/>
    </source>
</evidence>
<evidence type="ECO:0000313" key="1">
    <source>
        <dbReference type="EMBL" id="KAK4504774.1"/>
    </source>
</evidence>
<keyword evidence="2" id="KW-1185">Reference proteome</keyword>
<organism evidence="1 2">
    <name type="scientific">Zasmidium cellare</name>
    <name type="common">Wine cellar mold</name>
    <name type="synonym">Racodium cellare</name>
    <dbReference type="NCBI Taxonomy" id="395010"/>
    <lineage>
        <taxon>Eukaryota</taxon>
        <taxon>Fungi</taxon>
        <taxon>Dikarya</taxon>
        <taxon>Ascomycota</taxon>
        <taxon>Pezizomycotina</taxon>
        <taxon>Dothideomycetes</taxon>
        <taxon>Dothideomycetidae</taxon>
        <taxon>Mycosphaerellales</taxon>
        <taxon>Mycosphaerellaceae</taxon>
        <taxon>Zasmidium</taxon>
    </lineage>
</organism>
<accession>A0ABR0ET22</accession>